<reference evidence="1 2" key="1">
    <citation type="journal article" date="2018" name="Sci. Rep.">
        <title>Genomic signatures of local adaptation to the degree of environmental predictability in rotifers.</title>
        <authorList>
            <person name="Franch-Gras L."/>
            <person name="Hahn C."/>
            <person name="Garcia-Roger E.M."/>
            <person name="Carmona M.J."/>
            <person name="Serra M."/>
            <person name="Gomez A."/>
        </authorList>
    </citation>
    <scope>NUCLEOTIDE SEQUENCE [LARGE SCALE GENOMIC DNA]</scope>
    <source>
        <strain evidence="1">HYR1</strain>
    </source>
</reference>
<sequence>MLINHLYKDTFDDVIYPLSEICHMQLWHRLFCESDLTYLVKMDHKSDMHFNDTINCLTLVCVSWRLKSSFSSDAFYKLITGLIKFGVIKKRD</sequence>
<proteinExistence type="predicted"/>
<evidence type="ECO:0000313" key="1">
    <source>
        <dbReference type="EMBL" id="RNA32815.1"/>
    </source>
</evidence>
<organism evidence="1 2">
    <name type="scientific">Brachionus plicatilis</name>
    <name type="common">Marine rotifer</name>
    <name type="synonym">Brachionus muelleri</name>
    <dbReference type="NCBI Taxonomy" id="10195"/>
    <lineage>
        <taxon>Eukaryota</taxon>
        <taxon>Metazoa</taxon>
        <taxon>Spiralia</taxon>
        <taxon>Gnathifera</taxon>
        <taxon>Rotifera</taxon>
        <taxon>Eurotatoria</taxon>
        <taxon>Monogononta</taxon>
        <taxon>Pseudotrocha</taxon>
        <taxon>Ploima</taxon>
        <taxon>Brachionidae</taxon>
        <taxon>Brachionus</taxon>
    </lineage>
</organism>
<protein>
    <submittedName>
        <fullName evidence="1">Uncharacterized protein</fullName>
    </submittedName>
</protein>
<name>A0A3M7SAZ6_BRAPC</name>
<dbReference type="AlphaFoldDB" id="A0A3M7SAZ6"/>
<gene>
    <name evidence="1" type="ORF">BpHYR1_044303</name>
</gene>
<dbReference type="Proteomes" id="UP000276133">
    <property type="component" value="Unassembled WGS sequence"/>
</dbReference>
<evidence type="ECO:0000313" key="2">
    <source>
        <dbReference type="Proteomes" id="UP000276133"/>
    </source>
</evidence>
<accession>A0A3M7SAZ6</accession>
<comment type="caution">
    <text evidence="1">The sequence shown here is derived from an EMBL/GenBank/DDBJ whole genome shotgun (WGS) entry which is preliminary data.</text>
</comment>
<dbReference type="EMBL" id="REGN01001744">
    <property type="protein sequence ID" value="RNA32815.1"/>
    <property type="molecule type" value="Genomic_DNA"/>
</dbReference>
<keyword evidence="2" id="KW-1185">Reference proteome</keyword>